<feature type="coiled-coil region" evidence="1">
    <location>
        <begin position="65"/>
        <end position="103"/>
    </location>
</feature>
<accession>A0AAV7M3I8</accession>
<dbReference type="PROSITE" id="PS51257">
    <property type="entry name" value="PROKAR_LIPOPROTEIN"/>
    <property type="match status" value="1"/>
</dbReference>
<keyword evidence="1" id="KW-0175">Coiled coil</keyword>
<reference evidence="2" key="1">
    <citation type="journal article" date="2022" name="bioRxiv">
        <title>Sequencing and chromosome-scale assembly of the giantPleurodeles waltlgenome.</title>
        <authorList>
            <person name="Brown T."/>
            <person name="Elewa A."/>
            <person name="Iarovenko S."/>
            <person name="Subramanian E."/>
            <person name="Araus A.J."/>
            <person name="Petzold A."/>
            <person name="Susuki M."/>
            <person name="Suzuki K.-i.T."/>
            <person name="Hayashi T."/>
            <person name="Toyoda A."/>
            <person name="Oliveira C."/>
            <person name="Osipova E."/>
            <person name="Leigh N.D."/>
            <person name="Simon A."/>
            <person name="Yun M.H."/>
        </authorList>
    </citation>
    <scope>NUCLEOTIDE SEQUENCE</scope>
    <source>
        <strain evidence="2">20211129_DDA</strain>
        <tissue evidence="2">Liver</tissue>
    </source>
</reference>
<keyword evidence="3" id="KW-1185">Reference proteome</keyword>
<comment type="caution">
    <text evidence="2">The sequence shown here is derived from an EMBL/GenBank/DDBJ whole genome shotgun (WGS) entry which is preliminary data.</text>
</comment>
<protein>
    <submittedName>
        <fullName evidence="2">Uncharacterized protein</fullName>
    </submittedName>
</protein>
<evidence type="ECO:0000256" key="1">
    <source>
        <dbReference type="SAM" id="Coils"/>
    </source>
</evidence>
<proteinExistence type="predicted"/>
<dbReference type="Proteomes" id="UP001066276">
    <property type="component" value="Chromosome 10"/>
</dbReference>
<evidence type="ECO:0000313" key="3">
    <source>
        <dbReference type="Proteomes" id="UP001066276"/>
    </source>
</evidence>
<organism evidence="2 3">
    <name type="scientific">Pleurodeles waltl</name>
    <name type="common">Iberian ribbed newt</name>
    <dbReference type="NCBI Taxonomy" id="8319"/>
    <lineage>
        <taxon>Eukaryota</taxon>
        <taxon>Metazoa</taxon>
        <taxon>Chordata</taxon>
        <taxon>Craniata</taxon>
        <taxon>Vertebrata</taxon>
        <taxon>Euteleostomi</taxon>
        <taxon>Amphibia</taxon>
        <taxon>Batrachia</taxon>
        <taxon>Caudata</taxon>
        <taxon>Salamandroidea</taxon>
        <taxon>Salamandridae</taxon>
        <taxon>Pleurodelinae</taxon>
        <taxon>Pleurodeles</taxon>
    </lineage>
</organism>
<dbReference type="AlphaFoldDB" id="A0AAV7M3I8"/>
<sequence length="174" mass="19377">MEPDDRTRSTGPVPLTAGLWSGCQGGVPMRGTMSARPNEVTVDVTLFRAGLKKVAKKVTNPDKDIARLQSTSKRLEDQLQFLTEEHERTVERLEDQEGRARRNNIRVVRVPKGVEGLSKELFLETLITDSLHAMLCDVARGKGAWEGLQERETGAVNRLGREGLLHGRTDDSYP</sequence>
<evidence type="ECO:0000313" key="2">
    <source>
        <dbReference type="EMBL" id="KAJ1097674.1"/>
    </source>
</evidence>
<name>A0AAV7M3I8_PLEWA</name>
<gene>
    <name evidence="2" type="ORF">NDU88_002791</name>
</gene>
<dbReference type="EMBL" id="JANPWB010000014">
    <property type="protein sequence ID" value="KAJ1097674.1"/>
    <property type="molecule type" value="Genomic_DNA"/>
</dbReference>